<dbReference type="GeneTree" id="ENSGT00940000161979"/>
<dbReference type="FunFam" id="3.30.160.60:FF:000759">
    <property type="entry name" value="zinc finger protein 16"/>
    <property type="match status" value="1"/>
</dbReference>
<evidence type="ECO:0000256" key="2">
    <source>
        <dbReference type="ARBA" id="ARBA00022723"/>
    </source>
</evidence>
<evidence type="ECO:0000313" key="14">
    <source>
        <dbReference type="Proteomes" id="UP000261640"/>
    </source>
</evidence>
<keyword evidence="7" id="KW-0238">DNA-binding</keyword>
<dbReference type="Gene3D" id="3.30.160.60">
    <property type="entry name" value="Classic Zinc Finger"/>
    <property type="match status" value="4"/>
</dbReference>
<evidence type="ECO:0000256" key="3">
    <source>
        <dbReference type="ARBA" id="ARBA00022737"/>
    </source>
</evidence>
<feature type="domain" description="C2H2-type" evidence="12">
    <location>
        <begin position="60"/>
        <end position="87"/>
    </location>
</feature>
<dbReference type="FunFam" id="3.30.160.60:FF:000646">
    <property type="entry name" value="Myeloid zinc finger 1"/>
    <property type="match status" value="1"/>
</dbReference>
<dbReference type="Pfam" id="PF00096">
    <property type="entry name" value="zf-C2H2"/>
    <property type="match status" value="4"/>
</dbReference>
<keyword evidence="5" id="KW-0862">Zinc</keyword>
<sequence>MRWLWATRLLGLKLKVVVRTVEPQAVIQQSSGKEVRISTDLSQEHALVPQLPPRRKETLFRCSVCGQSFTLQGNLRMHMRIHSGERPYGCTVCGKSFGRRATLVRHVRSHTGEKPFTCMYCGHGFVEKGNLTKHLRIHTGEKPYCCDECGRRFSDNSNYKRHIRTHAGQKPQQS</sequence>
<evidence type="ECO:0000256" key="5">
    <source>
        <dbReference type="ARBA" id="ARBA00022833"/>
    </source>
</evidence>
<organism evidence="13 14">
    <name type="scientific">Mastacembelus armatus</name>
    <name type="common">zig-zag eel</name>
    <dbReference type="NCBI Taxonomy" id="205130"/>
    <lineage>
        <taxon>Eukaryota</taxon>
        <taxon>Metazoa</taxon>
        <taxon>Chordata</taxon>
        <taxon>Craniata</taxon>
        <taxon>Vertebrata</taxon>
        <taxon>Euteleostomi</taxon>
        <taxon>Actinopterygii</taxon>
        <taxon>Neopterygii</taxon>
        <taxon>Teleostei</taxon>
        <taxon>Neoteleostei</taxon>
        <taxon>Acanthomorphata</taxon>
        <taxon>Anabantaria</taxon>
        <taxon>Synbranchiformes</taxon>
        <taxon>Mastacembelidae</taxon>
        <taxon>Mastacembelus</taxon>
    </lineage>
</organism>
<evidence type="ECO:0000256" key="4">
    <source>
        <dbReference type="ARBA" id="ARBA00022771"/>
    </source>
</evidence>
<feature type="domain" description="C2H2-type" evidence="12">
    <location>
        <begin position="88"/>
        <end position="115"/>
    </location>
</feature>
<dbReference type="FunFam" id="3.30.160.60:FF:000774">
    <property type="entry name" value="Zinc finger protein"/>
    <property type="match status" value="1"/>
</dbReference>
<dbReference type="AlphaFoldDB" id="A0A7N8XM79"/>
<feature type="domain" description="C2H2-type" evidence="12">
    <location>
        <begin position="116"/>
        <end position="143"/>
    </location>
</feature>
<dbReference type="FunFam" id="3.30.160.60:FF:000384">
    <property type="entry name" value="Zinc finger protein 550"/>
    <property type="match status" value="1"/>
</dbReference>
<comment type="subcellular location">
    <subcellularLocation>
        <location evidence="1">Nucleus</location>
    </subcellularLocation>
</comment>
<dbReference type="PANTHER" id="PTHR24394">
    <property type="entry name" value="ZINC FINGER PROTEIN"/>
    <property type="match status" value="1"/>
</dbReference>
<evidence type="ECO:0000256" key="1">
    <source>
        <dbReference type="ARBA" id="ARBA00004123"/>
    </source>
</evidence>
<evidence type="ECO:0000256" key="6">
    <source>
        <dbReference type="ARBA" id="ARBA00023015"/>
    </source>
</evidence>
<evidence type="ECO:0000259" key="12">
    <source>
        <dbReference type="PROSITE" id="PS50157"/>
    </source>
</evidence>
<keyword evidence="11" id="KW-0732">Signal</keyword>
<keyword evidence="6" id="KW-0805">Transcription regulation</keyword>
<evidence type="ECO:0000256" key="7">
    <source>
        <dbReference type="ARBA" id="ARBA00023125"/>
    </source>
</evidence>
<keyword evidence="2" id="KW-0479">Metal-binding</keyword>
<proteinExistence type="predicted"/>
<protein>
    <recommendedName>
        <fullName evidence="12">C2H2-type domain-containing protein</fullName>
    </recommendedName>
</protein>
<evidence type="ECO:0000256" key="9">
    <source>
        <dbReference type="ARBA" id="ARBA00023242"/>
    </source>
</evidence>
<evidence type="ECO:0000256" key="10">
    <source>
        <dbReference type="PROSITE-ProRule" id="PRU00042"/>
    </source>
</evidence>
<name>A0A7N8XM79_9TELE</name>
<dbReference type="PANTHER" id="PTHR24394:SF48">
    <property type="entry name" value="ZINC FINGER PROTEIN 771"/>
    <property type="match status" value="1"/>
</dbReference>
<dbReference type="InterPro" id="IPR036236">
    <property type="entry name" value="Znf_C2H2_sf"/>
</dbReference>
<keyword evidence="4 10" id="KW-0863">Zinc-finger</keyword>
<keyword evidence="14" id="KW-1185">Reference proteome</keyword>
<dbReference type="Ensembl" id="ENSMAMT00000044116.1">
    <property type="protein sequence ID" value="ENSMAMP00000052996.1"/>
    <property type="gene ID" value="ENSMAMG00000022093.2"/>
</dbReference>
<evidence type="ECO:0000256" key="8">
    <source>
        <dbReference type="ARBA" id="ARBA00023163"/>
    </source>
</evidence>
<dbReference type="Proteomes" id="UP000261640">
    <property type="component" value="Unplaced"/>
</dbReference>
<feature type="signal peptide" evidence="11">
    <location>
        <begin position="1"/>
        <end position="20"/>
    </location>
</feature>
<accession>A0A7N8XM79</accession>
<reference evidence="13" key="1">
    <citation type="submission" date="2025-08" db="UniProtKB">
        <authorList>
            <consortium name="Ensembl"/>
        </authorList>
    </citation>
    <scope>IDENTIFICATION</scope>
</reference>
<dbReference type="PROSITE" id="PS00028">
    <property type="entry name" value="ZINC_FINGER_C2H2_1"/>
    <property type="match status" value="4"/>
</dbReference>
<evidence type="ECO:0000256" key="11">
    <source>
        <dbReference type="SAM" id="SignalP"/>
    </source>
</evidence>
<reference evidence="13" key="2">
    <citation type="submission" date="2025-09" db="UniProtKB">
        <authorList>
            <consortium name="Ensembl"/>
        </authorList>
    </citation>
    <scope>IDENTIFICATION</scope>
</reference>
<dbReference type="GO" id="GO:0003677">
    <property type="term" value="F:DNA binding"/>
    <property type="evidence" value="ECO:0007669"/>
    <property type="project" value="UniProtKB-KW"/>
</dbReference>
<keyword evidence="3" id="KW-0677">Repeat</keyword>
<dbReference type="GO" id="GO:0005634">
    <property type="term" value="C:nucleus"/>
    <property type="evidence" value="ECO:0007669"/>
    <property type="project" value="UniProtKB-SubCell"/>
</dbReference>
<dbReference type="SMART" id="SM00355">
    <property type="entry name" value="ZnF_C2H2"/>
    <property type="match status" value="4"/>
</dbReference>
<evidence type="ECO:0000313" key="13">
    <source>
        <dbReference type="Ensembl" id="ENSMAMP00000052996.1"/>
    </source>
</evidence>
<keyword evidence="8" id="KW-0804">Transcription</keyword>
<feature type="domain" description="C2H2-type" evidence="12">
    <location>
        <begin position="144"/>
        <end position="171"/>
    </location>
</feature>
<keyword evidence="9" id="KW-0539">Nucleus</keyword>
<dbReference type="PROSITE" id="PS50157">
    <property type="entry name" value="ZINC_FINGER_C2H2_2"/>
    <property type="match status" value="4"/>
</dbReference>
<dbReference type="GO" id="GO:0000981">
    <property type="term" value="F:DNA-binding transcription factor activity, RNA polymerase II-specific"/>
    <property type="evidence" value="ECO:0007669"/>
    <property type="project" value="TreeGrafter"/>
</dbReference>
<feature type="chain" id="PRO_5030640954" description="C2H2-type domain-containing protein" evidence="11">
    <location>
        <begin position="21"/>
        <end position="174"/>
    </location>
</feature>
<dbReference type="SUPFAM" id="SSF57667">
    <property type="entry name" value="beta-beta-alpha zinc fingers"/>
    <property type="match status" value="2"/>
</dbReference>
<dbReference type="InterPro" id="IPR013087">
    <property type="entry name" value="Znf_C2H2_type"/>
</dbReference>
<dbReference type="GO" id="GO:0008270">
    <property type="term" value="F:zinc ion binding"/>
    <property type="evidence" value="ECO:0007669"/>
    <property type="project" value="UniProtKB-KW"/>
</dbReference>